<dbReference type="EMBL" id="DF836298">
    <property type="protein sequence ID" value="GAN01546.1"/>
    <property type="molecule type" value="Genomic_DNA"/>
</dbReference>
<dbReference type="PANTHER" id="PTHR12047">
    <property type="entry name" value="FANCONI ANEMIA GROUP A PROTEIN"/>
    <property type="match status" value="1"/>
</dbReference>
<dbReference type="InterPro" id="IPR055386">
    <property type="entry name" value="FANCA_helical"/>
</dbReference>
<name>A0A0C9M0E7_9FUNG</name>
<dbReference type="PANTHER" id="PTHR12047:SF2">
    <property type="entry name" value="FANCONI ANEMIA GROUP A PROTEIN"/>
    <property type="match status" value="1"/>
</dbReference>
<reference evidence="2" key="1">
    <citation type="submission" date="2014-09" db="EMBL/GenBank/DDBJ databases">
        <title>Draft genome sequence of an oleaginous Mucoromycotina fungus Mucor ambiguus NBRC6742.</title>
        <authorList>
            <person name="Takeda I."/>
            <person name="Yamane N."/>
            <person name="Morita T."/>
            <person name="Tamano K."/>
            <person name="Machida M."/>
            <person name="Baker S."/>
            <person name="Koike H."/>
        </authorList>
    </citation>
    <scope>NUCLEOTIDE SEQUENCE</scope>
    <source>
        <strain evidence="2">NBRC 6742</strain>
    </source>
</reference>
<protein>
    <recommendedName>
        <fullName evidence="1">Fanconi anaemia group A protein helical domain-containing protein</fullName>
    </recommendedName>
</protein>
<dbReference type="GO" id="GO:0036297">
    <property type="term" value="P:interstrand cross-link repair"/>
    <property type="evidence" value="ECO:0007669"/>
    <property type="project" value="InterPro"/>
</dbReference>
<evidence type="ECO:0000313" key="3">
    <source>
        <dbReference type="Proteomes" id="UP000053815"/>
    </source>
</evidence>
<feature type="domain" description="Fanconi anaemia group A protein helical" evidence="1">
    <location>
        <begin position="470"/>
        <end position="544"/>
    </location>
</feature>
<gene>
    <name evidence="2" type="ORF">MAM1_0009c00979</name>
</gene>
<dbReference type="GO" id="GO:0043240">
    <property type="term" value="C:Fanconi anaemia nuclear complex"/>
    <property type="evidence" value="ECO:0007669"/>
    <property type="project" value="InterPro"/>
</dbReference>
<evidence type="ECO:0000259" key="1">
    <source>
        <dbReference type="Pfam" id="PF24781"/>
    </source>
</evidence>
<dbReference type="Pfam" id="PF24781">
    <property type="entry name" value="FANCA_helical"/>
    <property type="match status" value="1"/>
</dbReference>
<evidence type="ECO:0000313" key="2">
    <source>
        <dbReference type="EMBL" id="GAN01546.1"/>
    </source>
</evidence>
<dbReference type="AlphaFoldDB" id="A0A0C9M0E7"/>
<sequence length="553" mass="63791">MSIIPATRNKRLLKPEQDHIQWELTQGHSKRYCSEVFHMRQHSNHLTTTEELAYKFVQFLYNTKEADTNLAQFAKDITYMCQNVAFSSLQFNQIVSEQAVNSVRMLEYYYKLYTRLNILALSLPSILQHVENLDETLLNLISQNESVAKAYIPHLPDQLRDAFFEKDGRQLTSWTALMDSSNAQRLHLILEHYADSMPFDQLKTILIRLMSFHKILPKDADENLNICFYRQLRHVKQSLFNSTTQKQTKAYDSFLAKKPIYLLISQWFFEFNVASENSLTEFIAHIASMSSSQERGSEVMDMSVLLYSYFTGCKDLNASGGDVLRIFDIIEAVNTAVRQSLERDESNELGVVLTLTQIALEHMHTSVGYTYASWFEATFVRPSSILDKRTSAIFIKILQQMTLYELPSILQIQGKALSNCSAIPNAQEYVSAVRKRLVELGLNQHLKKYPVSIMTPLQAESITEALNIPDEVEQVLQQFAQKNNTVPKTLLQASVFQRKWFVSTFLPKLFAWQSSGHMEARNSLIMALKKINKIPDSLYKPFIQQQQQQSKRK</sequence>
<keyword evidence="3" id="KW-1185">Reference proteome</keyword>
<dbReference type="Proteomes" id="UP000053815">
    <property type="component" value="Unassembled WGS sequence"/>
</dbReference>
<organism evidence="2">
    <name type="scientific">Mucor ambiguus</name>
    <dbReference type="NCBI Taxonomy" id="91626"/>
    <lineage>
        <taxon>Eukaryota</taxon>
        <taxon>Fungi</taxon>
        <taxon>Fungi incertae sedis</taxon>
        <taxon>Mucoromycota</taxon>
        <taxon>Mucoromycotina</taxon>
        <taxon>Mucoromycetes</taxon>
        <taxon>Mucorales</taxon>
        <taxon>Mucorineae</taxon>
        <taxon>Mucoraceae</taxon>
        <taxon>Mucor</taxon>
    </lineage>
</organism>
<dbReference type="OrthoDB" id="2287188at2759"/>
<dbReference type="InterPro" id="IPR003516">
    <property type="entry name" value="FANCA"/>
</dbReference>
<dbReference type="STRING" id="91626.A0A0C9M0E7"/>
<proteinExistence type="predicted"/>
<accession>A0A0C9M0E7</accession>